<dbReference type="Pfam" id="PF20151">
    <property type="entry name" value="DUF6533"/>
    <property type="match status" value="1"/>
</dbReference>
<protein>
    <recommendedName>
        <fullName evidence="3">DUF6533 domain-containing protein</fullName>
    </recommendedName>
</protein>
<feature type="transmembrane region" description="Helical" evidence="2">
    <location>
        <begin position="6"/>
        <end position="29"/>
    </location>
</feature>
<evidence type="ECO:0000256" key="1">
    <source>
        <dbReference type="SAM" id="MobiDB-lite"/>
    </source>
</evidence>
<evidence type="ECO:0000313" key="5">
    <source>
        <dbReference type="Proteomes" id="UP000076722"/>
    </source>
</evidence>
<feature type="region of interest" description="Disordered" evidence="1">
    <location>
        <begin position="304"/>
        <end position="354"/>
    </location>
</feature>
<feature type="domain" description="DUF6533" evidence="3">
    <location>
        <begin position="19"/>
        <end position="60"/>
    </location>
</feature>
<keyword evidence="2" id="KW-0472">Membrane</keyword>
<feature type="transmembrane region" description="Helical" evidence="2">
    <location>
        <begin position="162"/>
        <end position="181"/>
    </location>
</feature>
<evidence type="ECO:0000313" key="4">
    <source>
        <dbReference type="EMBL" id="KZS94887.1"/>
    </source>
</evidence>
<organism evidence="4 5">
    <name type="scientific">Sistotremastrum niveocremeum HHB9708</name>
    <dbReference type="NCBI Taxonomy" id="1314777"/>
    <lineage>
        <taxon>Eukaryota</taxon>
        <taxon>Fungi</taxon>
        <taxon>Dikarya</taxon>
        <taxon>Basidiomycota</taxon>
        <taxon>Agaricomycotina</taxon>
        <taxon>Agaricomycetes</taxon>
        <taxon>Sistotremastrales</taxon>
        <taxon>Sistotremastraceae</taxon>
        <taxon>Sertulicium</taxon>
        <taxon>Sertulicium niveocremeum</taxon>
    </lineage>
</organism>
<keyword evidence="5" id="KW-1185">Reference proteome</keyword>
<dbReference type="EMBL" id="KV419403">
    <property type="protein sequence ID" value="KZS94887.1"/>
    <property type="molecule type" value="Genomic_DNA"/>
</dbReference>
<evidence type="ECO:0000256" key="2">
    <source>
        <dbReference type="SAM" id="Phobius"/>
    </source>
</evidence>
<feature type="compositionally biased region" description="Polar residues" evidence="1">
    <location>
        <begin position="311"/>
        <end position="345"/>
    </location>
</feature>
<gene>
    <name evidence="4" type="ORF">SISNIDRAFT_465138</name>
</gene>
<feature type="transmembrane region" description="Helical" evidence="2">
    <location>
        <begin position="72"/>
        <end position="94"/>
    </location>
</feature>
<dbReference type="InterPro" id="IPR045340">
    <property type="entry name" value="DUF6533"/>
</dbReference>
<name>A0A164WAK5_9AGAM</name>
<keyword evidence="2" id="KW-0812">Transmembrane</keyword>
<reference evidence="4 5" key="1">
    <citation type="journal article" date="2016" name="Mol. Biol. Evol.">
        <title>Comparative Genomics of Early-Diverging Mushroom-Forming Fungi Provides Insights into the Origins of Lignocellulose Decay Capabilities.</title>
        <authorList>
            <person name="Nagy L.G."/>
            <person name="Riley R."/>
            <person name="Tritt A."/>
            <person name="Adam C."/>
            <person name="Daum C."/>
            <person name="Floudas D."/>
            <person name="Sun H."/>
            <person name="Yadav J.S."/>
            <person name="Pangilinan J."/>
            <person name="Larsson K.H."/>
            <person name="Matsuura K."/>
            <person name="Barry K."/>
            <person name="Labutti K."/>
            <person name="Kuo R."/>
            <person name="Ohm R.A."/>
            <person name="Bhattacharya S.S."/>
            <person name="Shirouzu T."/>
            <person name="Yoshinaga Y."/>
            <person name="Martin F.M."/>
            <person name="Grigoriev I.V."/>
            <person name="Hibbett D.S."/>
        </authorList>
    </citation>
    <scope>NUCLEOTIDE SEQUENCE [LARGE SCALE GENOMIC DNA]</scope>
    <source>
        <strain evidence="4 5">HHB9708</strain>
    </source>
</reference>
<dbReference type="OrthoDB" id="3349377at2759"/>
<dbReference type="Proteomes" id="UP000076722">
    <property type="component" value="Unassembled WGS sequence"/>
</dbReference>
<sequence>MDNGAVISFLNIVTVGRSCAVAGLAMSVMDIFQTLPDEVEFYWTGAWSLPRVLYFLVRYSNIIERIWQVVCWTYFLGQALFDNALVFATEAILIYRINAVYNSKPLLIFILAVYILGGIAALVVNFIAISSVKPRDELIPGVYFCISGANDAFLRRVLWTNWFPITIFESLLVILATIALVQYRKIRATNSTLMTTLLRDSILYYARIGIIDTVVEKLSFANVEAAAALLLPLLSAAGVRLLSHLRAKDEELRNGGRRAKDAPPIPLSTVHFAGERKPHKQGGIVRGRNIEDQTLDVSSMSLEDGEEALSTVGSSPISAICSDSTVVPGSAEQLPQSDDTQGTTRSRPHVGDMA</sequence>
<feature type="transmembrane region" description="Helical" evidence="2">
    <location>
        <begin position="41"/>
        <end position="60"/>
    </location>
</feature>
<accession>A0A164WAK5</accession>
<feature type="transmembrane region" description="Helical" evidence="2">
    <location>
        <begin position="106"/>
        <end position="129"/>
    </location>
</feature>
<evidence type="ECO:0000259" key="3">
    <source>
        <dbReference type="Pfam" id="PF20151"/>
    </source>
</evidence>
<dbReference type="AlphaFoldDB" id="A0A164WAK5"/>
<proteinExistence type="predicted"/>
<keyword evidence="2" id="KW-1133">Transmembrane helix</keyword>